<name>A0ABS6EGQ9_9CLOT</name>
<reference evidence="1 2" key="1">
    <citation type="submission" date="2021-06" db="EMBL/GenBank/DDBJ databases">
        <authorList>
            <person name="Sun Q."/>
            <person name="Li D."/>
        </authorList>
    </citation>
    <scope>NUCLEOTIDE SEQUENCE [LARGE SCALE GENOMIC DNA]</scope>
    <source>
        <strain evidence="1 2">MSJ-11</strain>
    </source>
</reference>
<evidence type="ECO:0008006" key="3">
    <source>
        <dbReference type="Google" id="ProtNLM"/>
    </source>
</evidence>
<accession>A0ABS6EGQ9</accession>
<sequence length="119" mass="13294">MKKVFYIIVALVLLISITACGKKEDITHMGVNAEILEIKSQEKGIVVKGLDDNSMLGEKTYINCEDPDTYFIYVDNNTGEVKDLSFTDLSVGDIITVDIKKVEDNYASTSRVQLLERAK</sequence>
<dbReference type="PROSITE" id="PS51257">
    <property type="entry name" value="PROKAR_LIPOPROTEIN"/>
    <property type="match status" value="1"/>
</dbReference>
<evidence type="ECO:0000313" key="1">
    <source>
        <dbReference type="EMBL" id="MBU5484364.1"/>
    </source>
</evidence>
<organism evidence="1 2">
    <name type="scientific">Clostridium mobile</name>
    <dbReference type="NCBI Taxonomy" id="2841512"/>
    <lineage>
        <taxon>Bacteria</taxon>
        <taxon>Bacillati</taxon>
        <taxon>Bacillota</taxon>
        <taxon>Clostridia</taxon>
        <taxon>Eubacteriales</taxon>
        <taxon>Clostridiaceae</taxon>
        <taxon>Clostridium</taxon>
    </lineage>
</organism>
<comment type="caution">
    <text evidence="1">The sequence shown here is derived from an EMBL/GenBank/DDBJ whole genome shotgun (WGS) entry which is preliminary data.</text>
</comment>
<keyword evidence="2" id="KW-1185">Reference proteome</keyword>
<evidence type="ECO:0000313" key="2">
    <source>
        <dbReference type="Proteomes" id="UP000726170"/>
    </source>
</evidence>
<dbReference type="EMBL" id="JAHLQF010000002">
    <property type="protein sequence ID" value="MBU5484364.1"/>
    <property type="molecule type" value="Genomic_DNA"/>
</dbReference>
<dbReference type="Proteomes" id="UP000726170">
    <property type="component" value="Unassembled WGS sequence"/>
</dbReference>
<protein>
    <recommendedName>
        <fullName evidence="3">DUF3221 domain-containing protein</fullName>
    </recommendedName>
</protein>
<dbReference type="RefSeq" id="WP_216438843.1">
    <property type="nucleotide sequence ID" value="NZ_JAHLQF010000002.1"/>
</dbReference>
<gene>
    <name evidence="1" type="ORF">KQI86_08485</name>
</gene>
<proteinExistence type="predicted"/>